<name>A0ABN9YK37_9DINO</name>
<evidence type="ECO:0008006" key="4">
    <source>
        <dbReference type="Google" id="ProtNLM"/>
    </source>
</evidence>
<evidence type="ECO:0000313" key="2">
    <source>
        <dbReference type="EMBL" id="CAK0912138.1"/>
    </source>
</evidence>
<reference evidence="2" key="1">
    <citation type="submission" date="2023-10" db="EMBL/GenBank/DDBJ databases">
        <authorList>
            <person name="Chen Y."/>
            <person name="Shah S."/>
            <person name="Dougan E. K."/>
            <person name="Thang M."/>
            <person name="Chan C."/>
        </authorList>
    </citation>
    <scope>NUCLEOTIDE SEQUENCE [LARGE SCALE GENOMIC DNA]</scope>
</reference>
<protein>
    <recommendedName>
        <fullName evidence="4">ATP-grasp domain-containing protein</fullName>
    </recommendedName>
</protein>
<dbReference type="Proteomes" id="UP001189429">
    <property type="component" value="Unassembled WGS sequence"/>
</dbReference>
<keyword evidence="3" id="KW-1185">Reference proteome</keyword>
<feature type="region of interest" description="Disordered" evidence="1">
    <location>
        <begin position="379"/>
        <end position="413"/>
    </location>
</feature>
<evidence type="ECO:0000313" key="3">
    <source>
        <dbReference type="Proteomes" id="UP001189429"/>
    </source>
</evidence>
<accession>A0ABN9YK37</accession>
<organism evidence="2 3">
    <name type="scientific">Prorocentrum cordatum</name>
    <dbReference type="NCBI Taxonomy" id="2364126"/>
    <lineage>
        <taxon>Eukaryota</taxon>
        <taxon>Sar</taxon>
        <taxon>Alveolata</taxon>
        <taxon>Dinophyceae</taxon>
        <taxon>Prorocentrales</taxon>
        <taxon>Prorocentraceae</taxon>
        <taxon>Prorocentrum</taxon>
    </lineage>
</organism>
<evidence type="ECO:0000256" key="1">
    <source>
        <dbReference type="SAM" id="MobiDB-lite"/>
    </source>
</evidence>
<sequence>MVKIRVGFICGKDTDFVEHPGKGPLYAKIGDLAFLADLPDKWRVDPVSHEYLMDCEPGTKGQAHCDVALAWFIKKKYKDIEVDIITPEELTVERLHANDLNFTMGYNAVNIKVENNASGPAKMRAFTKAKNIFPTWEAEEFILQKSNYMQACMDAGVPMAPTIFAKKGSRSPTGLMKQIKDRGWKTFVMKQSESGFSLGFCKLSVEQCDADPSILATYFKDYAHCPEFVVQEAIDGFTRNWETRCFWFNGKFLYAIANIAAVSSKGSKERIVTGDDIPAEFLENAKRIGRQAIKVLPDLKTGGAPVKNVLVRTDVGCSDSQLHDKYTNWDPKKKTFFLNEIEPSSTTYFVRWLKFDCIPMYAKLYAEKAREIYRAMKAKKPATTRAGSKTGKVRAKPAASTKVLKTGKLKTKK</sequence>
<dbReference type="EMBL" id="CAUYUJ010022703">
    <property type="protein sequence ID" value="CAK0912138.1"/>
    <property type="molecule type" value="Genomic_DNA"/>
</dbReference>
<proteinExistence type="predicted"/>
<dbReference type="SUPFAM" id="SSF56059">
    <property type="entry name" value="Glutathione synthetase ATP-binding domain-like"/>
    <property type="match status" value="1"/>
</dbReference>
<gene>
    <name evidence="2" type="ORF">PCOR1329_LOCUS85756</name>
</gene>
<comment type="caution">
    <text evidence="2">The sequence shown here is derived from an EMBL/GenBank/DDBJ whole genome shotgun (WGS) entry which is preliminary data.</text>
</comment>